<dbReference type="Proteomes" id="UP001059672">
    <property type="component" value="Chromosome"/>
</dbReference>
<evidence type="ECO:0000313" key="2">
    <source>
        <dbReference type="Proteomes" id="UP001059672"/>
    </source>
</evidence>
<proteinExistence type="predicted"/>
<accession>A0ABY5H9C3</accession>
<name>A0ABY5H9C3_9PSED</name>
<dbReference type="EMBL" id="CP073346">
    <property type="protein sequence ID" value="UTW07999.1"/>
    <property type="molecule type" value="Genomic_DNA"/>
</dbReference>
<organism evidence="1 2">
    <name type="scientific">Pseudomonas benzenivorans</name>
    <dbReference type="NCBI Taxonomy" id="556533"/>
    <lineage>
        <taxon>Bacteria</taxon>
        <taxon>Pseudomonadati</taxon>
        <taxon>Pseudomonadota</taxon>
        <taxon>Gammaproteobacteria</taxon>
        <taxon>Pseudomonadales</taxon>
        <taxon>Pseudomonadaceae</taxon>
        <taxon>Pseudomonas</taxon>
    </lineage>
</organism>
<dbReference type="RefSeq" id="WP_255838592.1">
    <property type="nucleotide sequence ID" value="NZ_CP073346.1"/>
</dbReference>
<sequence length="161" mass="18227">MISLTLFPKLGGTRFVELEIKSLKQGIDFLLFSMENLSGSDSEGVSLAITERGNEQFPSIHFQQVGAHYFFQLYVGDQTEGTDEGWHCLVDQQPEQEVDDLISTVWDEPGSSFFQARFADGLMLHESLLVSRGNLTQFLSQFSENFSKWHQQGKWVNLGTV</sequence>
<evidence type="ECO:0000313" key="1">
    <source>
        <dbReference type="EMBL" id="UTW07999.1"/>
    </source>
</evidence>
<reference evidence="1" key="1">
    <citation type="submission" date="2021-04" db="EMBL/GenBank/DDBJ databases">
        <title>Oceanospirillales bacteria with DddD are important DMSP degraders in coastal seawater.</title>
        <authorList>
            <person name="Liu J."/>
        </authorList>
    </citation>
    <scope>NUCLEOTIDE SEQUENCE</scope>
    <source>
        <strain evidence="1">D13-4</strain>
    </source>
</reference>
<gene>
    <name evidence="1" type="ORF">KDW96_01285</name>
</gene>
<protein>
    <submittedName>
        <fullName evidence="1">Uncharacterized protein</fullName>
    </submittedName>
</protein>
<keyword evidence="2" id="KW-1185">Reference proteome</keyword>